<dbReference type="SUPFAM" id="SSF160991">
    <property type="entry name" value="CV3147-like"/>
    <property type="match status" value="1"/>
</dbReference>
<dbReference type="InterPro" id="IPR008040">
    <property type="entry name" value="Hydant_A_N"/>
</dbReference>
<dbReference type="InterPro" id="IPR010318">
    <property type="entry name" value="S-Me-THD_N"/>
</dbReference>
<dbReference type="Gene3D" id="3.40.1610.10">
    <property type="entry name" value="CV3147-like domain"/>
    <property type="match status" value="1"/>
</dbReference>
<dbReference type="Gene3D" id="2.40.390.10">
    <property type="entry name" value="CV3147-like"/>
    <property type="match status" value="1"/>
</dbReference>
<dbReference type="InterPro" id="IPR027479">
    <property type="entry name" value="S-Me-THD_N_sf"/>
</dbReference>
<evidence type="ECO:0000313" key="6">
    <source>
        <dbReference type="Proteomes" id="UP000663828"/>
    </source>
</evidence>
<evidence type="ECO:0000259" key="3">
    <source>
        <dbReference type="Pfam" id="PF06032"/>
    </source>
</evidence>
<dbReference type="PANTHER" id="PTHR11365">
    <property type="entry name" value="5-OXOPROLINASE RELATED"/>
    <property type="match status" value="1"/>
</dbReference>
<gene>
    <name evidence="5" type="ORF">XAT740_LOCUS19292</name>
</gene>
<evidence type="ECO:0000259" key="2">
    <source>
        <dbReference type="Pfam" id="PF05378"/>
    </source>
</evidence>
<accession>A0A814QGY6</accession>
<dbReference type="SUPFAM" id="SSF53067">
    <property type="entry name" value="Actin-like ATPase domain"/>
    <property type="match status" value="2"/>
</dbReference>
<feature type="domain" description="Hydantoinase A/oxoprolinase" evidence="1">
    <location>
        <begin position="192"/>
        <end position="381"/>
    </location>
</feature>
<feature type="domain" description="S-Me-THD N-terminal" evidence="3">
    <location>
        <begin position="577"/>
        <end position="734"/>
    </location>
</feature>
<organism evidence="5 6">
    <name type="scientific">Adineta ricciae</name>
    <name type="common">Rotifer</name>
    <dbReference type="NCBI Taxonomy" id="249248"/>
    <lineage>
        <taxon>Eukaryota</taxon>
        <taxon>Metazoa</taxon>
        <taxon>Spiralia</taxon>
        <taxon>Gnathifera</taxon>
        <taxon>Rotifera</taxon>
        <taxon>Eurotatoria</taxon>
        <taxon>Bdelloidea</taxon>
        <taxon>Adinetida</taxon>
        <taxon>Adinetidae</taxon>
        <taxon>Adineta</taxon>
    </lineage>
</organism>
<dbReference type="InterPro" id="IPR045079">
    <property type="entry name" value="Oxoprolinase-like"/>
</dbReference>
<evidence type="ECO:0000313" key="5">
    <source>
        <dbReference type="EMBL" id="CAF1119344.1"/>
    </source>
</evidence>
<dbReference type="GO" id="GO:0016787">
    <property type="term" value="F:hydrolase activity"/>
    <property type="evidence" value="ECO:0007669"/>
    <property type="project" value="InterPro"/>
</dbReference>
<keyword evidence="6" id="KW-1185">Reference proteome</keyword>
<reference evidence="5" key="1">
    <citation type="submission" date="2021-02" db="EMBL/GenBank/DDBJ databases">
        <authorList>
            <person name="Nowell W R."/>
        </authorList>
    </citation>
    <scope>NUCLEOTIDE SEQUENCE</scope>
</reference>
<name>A0A814QGY6_ADIRI</name>
<dbReference type="EMBL" id="CAJNOR010001312">
    <property type="protein sequence ID" value="CAF1119344.1"/>
    <property type="molecule type" value="Genomic_DNA"/>
</dbReference>
<dbReference type="InterPro" id="IPR048350">
    <property type="entry name" value="S-Me-THD-like_C"/>
</dbReference>
<evidence type="ECO:0000259" key="1">
    <source>
        <dbReference type="Pfam" id="PF01968"/>
    </source>
</evidence>
<comment type="caution">
    <text evidence="5">The sequence shown here is derived from an EMBL/GenBank/DDBJ whole genome shotgun (WGS) entry which is preliminary data.</text>
</comment>
<dbReference type="InterPro" id="IPR002821">
    <property type="entry name" value="Hydantoinase_A"/>
</dbReference>
<dbReference type="Pfam" id="PF20906">
    <property type="entry name" value="S-Me-THD_C"/>
    <property type="match status" value="1"/>
</dbReference>
<dbReference type="Pfam" id="PF06032">
    <property type="entry name" value="S-Me-THD_N"/>
    <property type="match status" value="1"/>
</dbReference>
<protein>
    <submittedName>
        <fullName evidence="5">Uncharacterized protein</fullName>
    </submittedName>
</protein>
<dbReference type="InterPro" id="IPR024071">
    <property type="entry name" value="S-Me-THD_C_sf"/>
</dbReference>
<dbReference type="AlphaFoldDB" id="A0A814QGY6"/>
<dbReference type="Pfam" id="PF01968">
    <property type="entry name" value="Hydantoinase_A"/>
    <property type="match status" value="1"/>
</dbReference>
<dbReference type="InterPro" id="IPR043129">
    <property type="entry name" value="ATPase_NBD"/>
</dbReference>
<dbReference type="Pfam" id="PF05378">
    <property type="entry name" value="Hydant_A_N"/>
    <property type="match status" value="1"/>
</dbReference>
<feature type="domain" description="Hydantoinase/oxoprolinase N-terminal" evidence="2">
    <location>
        <begin position="4"/>
        <end position="172"/>
    </location>
</feature>
<feature type="domain" description="S-Me-THD-like C-terminal" evidence="4">
    <location>
        <begin position="741"/>
        <end position="918"/>
    </location>
</feature>
<evidence type="ECO:0000259" key="4">
    <source>
        <dbReference type="Pfam" id="PF20906"/>
    </source>
</evidence>
<dbReference type="PANTHER" id="PTHR11365:SF10">
    <property type="entry name" value="HYDANTOINASE_OXOPROLINASE"/>
    <property type="match status" value="1"/>
</dbReference>
<proteinExistence type="predicted"/>
<dbReference type="Proteomes" id="UP000663828">
    <property type="component" value="Unassembled WGS sequence"/>
</dbReference>
<sequence length="943" mass="101973">MHIIGVDVGGTNTDAVLLRIEDDQSPKVVTAVKVVTTSDVFSGLIHAVKQVVHNTSVNAIVVGTTHFINALIQRRDLAKVCILRLCGPATHSIAPMSNWPQDLKHAVDGLTTLVSGGYFFDGSEISSLNEEEVRSTVRRALALNINTFCVSGVFSPCRTDQEVRVGEIIHEESHTAYVTLSHEVAGLGLLERENASILNACLRPLVMRTIGMLKDSLPHDASIFLTRNTGTLLSSEDATRWPVFTFASGPTNSMIGAAHLSGIQNGIVIDVGGTSIDFGVIVNGRPRQTHANIKLVDDIRVNVTVPDTYSSPLGGGTVIHVTEEDQSVQVGPDSVAYQLEQQALAFGGRTVTATDVALAAGLVKEIGHRDVKLPAKIIEQVLAYVNKTVTSGVDRMKTNPEPVPVILCGGGCILIDQNKSFPGVTKMIRPDHFAVCNAVGAALCSVSGTLDLITDLVPTSVDGGTQRKAELDRLVLQVQEQCEHNGARKTTIQLSELELIPLSYHSGGYKHRVQLTAIGQLDLSKFKQNEQRKSTEGPSFDIIKELPMNIKPPVHVDYTKKQPVFDEKGVWCIDPIDIEYIAYGAGILGCGGGGEVYHSKLWCLDILQQGKHKMYVVPPSYYESSSDLVVSVGFMGVPTVSHELLSSGLECATAVDALEKHLSTKFAGIFSGEIGGANGLMGLIVAANKDLYCIDADGIGRAFPCLTHLLAFIEGCCPTPASLCDIHGDTIMCTEDLVSTPKELEDMFRIECTKRGLIVGVCLPPINGEQLRKYSSAHSVSRAWFLGQAKFNHSKNAVQAVARAGHGRVLVSDGKIINVERNTSDGFVRGHVTIEMQKGNLIIDFQNENLVARLENGDVLASVPDLITLVEQDTAEPLSTETIKYGYRVSVLVLPAPKLLTAPHVLEHIGTKAFGYEFSNYEYVPSYAPIQSVWDVFYNKTIK</sequence>